<dbReference type="EMBL" id="JBBPBM010000028">
    <property type="protein sequence ID" value="KAK8537192.1"/>
    <property type="molecule type" value="Genomic_DNA"/>
</dbReference>
<keyword evidence="1" id="KW-1133">Transmembrane helix</keyword>
<name>A0ABR2DE88_9ROSI</name>
<sequence length="220" mass="25269">MFLSITVIFVLGWFRMWLSLIYIMFWEFHGTCFLFLHYGNSGKIGMLWSLMEFCPYANTVQCSITWARYYSEYGAILPTTGIGSVSGVFRTDDGSWIYGFNKSIGIMQPLQAKLWGIFVGLQIAWDIGFERLLIQSDSKEAIKLLNDNDATSNHCALVRSIARLRNLRWETTTQWIPCTGNEPADMLAKFDNLPCYTTTYFDQPPKLFLPLLDLDTLNSM</sequence>
<proteinExistence type="predicted"/>
<comment type="caution">
    <text evidence="3">The sequence shown here is derived from an EMBL/GenBank/DDBJ whole genome shotgun (WGS) entry which is preliminary data.</text>
</comment>
<dbReference type="InterPro" id="IPR012337">
    <property type="entry name" value="RNaseH-like_sf"/>
</dbReference>
<dbReference type="InterPro" id="IPR044730">
    <property type="entry name" value="RNase_H-like_dom_plant"/>
</dbReference>
<dbReference type="InterPro" id="IPR036397">
    <property type="entry name" value="RNaseH_sf"/>
</dbReference>
<dbReference type="Gene3D" id="3.30.420.10">
    <property type="entry name" value="Ribonuclease H-like superfamily/Ribonuclease H"/>
    <property type="match status" value="1"/>
</dbReference>
<keyword evidence="1" id="KW-0472">Membrane</keyword>
<dbReference type="PANTHER" id="PTHR47723:SF19">
    <property type="entry name" value="POLYNUCLEOTIDYL TRANSFERASE, RIBONUCLEASE H-LIKE SUPERFAMILY PROTEIN"/>
    <property type="match status" value="1"/>
</dbReference>
<dbReference type="Proteomes" id="UP001472677">
    <property type="component" value="Unassembled WGS sequence"/>
</dbReference>
<accession>A0ABR2DE88</accession>
<evidence type="ECO:0000313" key="4">
    <source>
        <dbReference type="Proteomes" id="UP001472677"/>
    </source>
</evidence>
<protein>
    <recommendedName>
        <fullName evidence="2">RNase H type-1 domain-containing protein</fullName>
    </recommendedName>
</protein>
<keyword evidence="1" id="KW-0812">Transmembrane</keyword>
<dbReference type="CDD" id="cd06222">
    <property type="entry name" value="RNase_H_like"/>
    <property type="match status" value="1"/>
</dbReference>
<organism evidence="3 4">
    <name type="scientific">Hibiscus sabdariffa</name>
    <name type="common">roselle</name>
    <dbReference type="NCBI Taxonomy" id="183260"/>
    <lineage>
        <taxon>Eukaryota</taxon>
        <taxon>Viridiplantae</taxon>
        <taxon>Streptophyta</taxon>
        <taxon>Embryophyta</taxon>
        <taxon>Tracheophyta</taxon>
        <taxon>Spermatophyta</taxon>
        <taxon>Magnoliopsida</taxon>
        <taxon>eudicotyledons</taxon>
        <taxon>Gunneridae</taxon>
        <taxon>Pentapetalae</taxon>
        <taxon>rosids</taxon>
        <taxon>malvids</taxon>
        <taxon>Malvales</taxon>
        <taxon>Malvaceae</taxon>
        <taxon>Malvoideae</taxon>
        <taxon>Hibiscus</taxon>
    </lineage>
</organism>
<keyword evidence="4" id="KW-1185">Reference proteome</keyword>
<dbReference type="PANTHER" id="PTHR47723">
    <property type="entry name" value="OS05G0353850 PROTEIN"/>
    <property type="match status" value="1"/>
</dbReference>
<evidence type="ECO:0000259" key="2">
    <source>
        <dbReference type="Pfam" id="PF13456"/>
    </source>
</evidence>
<evidence type="ECO:0000313" key="3">
    <source>
        <dbReference type="EMBL" id="KAK8537192.1"/>
    </source>
</evidence>
<evidence type="ECO:0000256" key="1">
    <source>
        <dbReference type="SAM" id="Phobius"/>
    </source>
</evidence>
<dbReference type="Pfam" id="PF13456">
    <property type="entry name" value="RVT_3"/>
    <property type="match status" value="1"/>
</dbReference>
<feature type="transmembrane region" description="Helical" evidence="1">
    <location>
        <begin position="7"/>
        <end position="26"/>
    </location>
</feature>
<dbReference type="InterPro" id="IPR053151">
    <property type="entry name" value="RNase_H-like"/>
</dbReference>
<feature type="domain" description="RNase H type-1" evidence="2">
    <location>
        <begin position="77"/>
        <end position="190"/>
    </location>
</feature>
<gene>
    <name evidence="3" type="ORF">V6N12_043365</name>
</gene>
<dbReference type="SUPFAM" id="SSF53098">
    <property type="entry name" value="Ribonuclease H-like"/>
    <property type="match status" value="1"/>
</dbReference>
<dbReference type="InterPro" id="IPR002156">
    <property type="entry name" value="RNaseH_domain"/>
</dbReference>
<reference evidence="3 4" key="1">
    <citation type="journal article" date="2024" name="G3 (Bethesda)">
        <title>Genome assembly of Hibiscus sabdariffa L. provides insights into metabolisms of medicinal natural products.</title>
        <authorList>
            <person name="Kim T."/>
        </authorList>
    </citation>
    <scope>NUCLEOTIDE SEQUENCE [LARGE SCALE GENOMIC DNA]</scope>
    <source>
        <strain evidence="3">TK-2024</strain>
        <tissue evidence="3">Old leaves</tissue>
    </source>
</reference>